<name>A0A382THU4_9ZZZZ</name>
<reference evidence="1" key="1">
    <citation type="submission" date="2018-05" db="EMBL/GenBank/DDBJ databases">
        <authorList>
            <person name="Lanie J.A."/>
            <person name="Ng W.-L."/>
            <person name="Kazmierczak K.M."/>
            <person name="Andrzejewski T.M."/>
            <person name="Davidsen T.M."/>
            <person name="Wayne K.J."/>
            <person name="Tettelin H."/>
            <person name="Glass J.I."/>
            <person name="Rusch D."/>
            <person name="Podicherti R."/>
            <person name="Tsui H.-C.T."/>
            <person name="Winkler M.E."/>
        </authorList>
    </citation>
    <scope>NUCLEOTIDE SEQUENCE</scope>
</reference>
<accession>A0A382THU4</accession>
<dbReference type="AlphaFoldDB" id="A0A382THU4"/>
<protein>
    <recommendedName>
        <fullName evidence="2">SbsA Ig-like domain-containing protein</fullName>
    </recommendedName>
</protein>
<feature type="non-terminal residue" evidence="1">
    <location>
        <position position="1"/>
    </location>
</feature>
<evidence type="ECO:0000313" key="1">
    <source>
        <dbReference type="EMBL" id="SVD21001.1"/>
    </source>
</evidence>
<sequence length="302" mass="32062">ATDPSATWYDNRGSGSLRFRYIIAHPESSTALDYVATRTIILNGGTIRDEAGNDATLTLPALGGGASLSNDVTYVIDTDSPDVERITSTATNGTYKVGDVIPIIIDMDEVVYLGGYTNPNAYTAENAPFLELETGAIVADGDAIYVSGSGNDSLIFNYTVGNNHESTDLDYLDTWPIDGSGADRHWWIFYDRAGNTWDPGTSNPGGNNSLGAIKDLVIDGIVPSIDSVSTTTDNGFYNAGDTVDVVVYGSEKIVVTGTPKITLETGDSDAQVSYTSGSSTKQLNFQYIVAAGHNSSDLDYPD</sequence>
<gene>
    <name evidence="1" type="ORF">METZ01_LOCUS373855</name>
</gene>
<proteinExistence type="predicted"/>
<feature type="non-terminal residue" evidence="1">
    <location>
        <position position="302"/>
    </location>
</feature>
<evidence type="ECO:0008006" key="2">
    <source>
        <dbReference type="Google" id="ProtNLM"/>
    </source>
</evidence>
<dbReference type="EMBL" id="UINC01136311">
    <property type="protein sequence ID" value="SVD21001.1"/>
    <property type="molecule type" value="Genomic_DNA"/>
</dbReference>
<organism evidence="1">
    <name type="scientific">marine metagenome</name>
    <dbReference type="NCBI Taxonomy" id="408172"/>
    <lineage>
        <taxon>unclassified sequences</taxon>
        <taxon>metagenomes</taxon>
        <taxon>ecological metagenomes</taxon>
    </lineage>
</organism>